<reference evidence="1" key="1">
    <citation type="submission" date="2014-11" db="EMBL/GenBank/DDBJ databases">
        <authorList>
            <person name="Amaro Gonzalez C."/>
        </authorList>
    </citation>
    <scope>NUCLEOTIDE SEQUENCE</scope>
</reference>
<reference evidence="1" key="2">
    <citation type="journal article" date="2015" name="Fish Shellfish Immunol.">
        <title>Early steps in the European eel (Anguilla anguilla)-Vibrio vulnificus interaction in the gills: Role of the RtxA13 toxin.</title>
        <authorList>
            <person name="Callol A."/>
            <person name="Pajuelo D."/>
            <person name="Ebbesson L."/>
            <person name="Teles M."/>
            <person name="MacKenzie S."/>
            <person name="Amaro C."/>
        </authorList>
    </citation>
    <scope>NUCLEOTIDE SEQUENCE</scope>
</reference>
<name>A0A0E9RG90_ANGAN</name>
<evidence type="ECO:0000313" key="1">
    <source>
        <dbReference type="EMBL" id="JAH27802.1"/>
    </source>
</evidence>
<accession>A0A0E9RG90</accession>
<protein>
    <submittedName>
        <fullName evidence="1">Uncharacterized protein</fullName>
    </submittedName>
</protein>
<proteinExistence type="predicted"/>
<dbReference type="AlphaFoldDB" id="A0A0E9RG90"/>
<dbReference type="EMBL" id="GBXM01080775">
    <property type="protein sequence ID" value="JAH27802.1"/>
    <property type="molecule type" value="Transcribed_RNA"/>
</dbReference>
<sequence length="26" mass="3156">MRTNPQQAMWKKVHLFCSVVHWTEPT</sequence>
<organism evidence="1">
    <name type="scientific">Anguilla anguilla</name>
    <name type="common">European freshwater eel</name>
    <name type="synonym">Muraena anguilla</name>
    <dbReference type="NCBI Taxonomy" id="7936"/>
    <lineage>
        <taxon>Eukaryota</taxon>
        <taxon>Metazoa</taxon>
        <taxon>Chordata</taxon>
        <taxon>Craniata</taxon>
        <taxon>Vertebrata</taxon>
        <taxon>Euteleostomi</taxon>
        <taxon>Actinopterygii</taxon>
        <taxon>Neopterygii</taxon>
        <taxon>Teleostei</taxon>
        <taxon>Anguilliformes</taxon>
        <taxon>Anguillidae</taxon>
        <taxon>Anguilla</taxon>
    </lineage>
</organism>